<dbReference type="CDD" id="cd17321">
    <property type="entry name" value="MFS_MMR_MDR_like"/>
    <property type="match status" value="1"/>
</dbReference>
<dbReference type="Proteomes" id="UP001217500">
    <property type="component" value="Chromosome"/>
</dbReference>
<evidence type="ECO:0000256" key="6">
    <source>
        <dbReference type="ARBA" id="ARBA00023136"/>
    </source>
</evidence>
<dbReference type="Gene3D" id="1.20.1720.10">
    <property type="entry name" value="Multidrug resistance protein D"/>
    <property type="match status" value="1"/>
</dbReference>
<gene>
    <name evidence="9" type="ORF">PH603_03050</name>
</gene>
<dbReference type="SUPFAM" id="SSF103473">
    <property type="entry name" value="MFS general substrate transporter"/>
    <property type="match status" value="1"/>
</dbReference>
<feature type="transmembrane region" description="Helical" evidence="7">
    <location>
        <begin position="217"/>
        <end position="234"/>
    </location>
</feature>
<proteinExistence type="predicted"/>
<dbReference type="PANTHER" id="PTHR42718:SF46">
    <property type="entry name" value="BLR6921 PROTEIN"/>
    <property type="match status" value="1"/>
</dbReference>
<protein>
    <submittedName>
        <fullName evidence="9">MFS transporter</fullName>
    </submittedName>
</protein>
<feature type="transmembrane region" description="Helical" evidence="7">
    <location>
        <begin position="61"/>
        <end position="80"/>
    </location>
</feature>
<feature type="transmembrane region" description="Helical" evidence="7">
    <location>
        <begin position="436"/>
        <end position="453"/>
    </location>
</feature>
<evidence type="ECO:0000256" key="1">
    <source>
        <dbReference type="ARBA" id="ARBA00004651"/>
    </source>
</evidence>
<dbReference type="InterPro" id="IPR020846">
    <property type="entry name" value="MFS_dom"/>
</dbReference>
<feature type="transmembrane region" description="Helical" evidence="7">
    <location>
        <begin position="278"/>
        <end position="303"/>
    </location>
</feature>
<dbReference type="Gene3D" id="1.20.1250.20">
    <property type="entry name" value="MFS general substrate transporter like domains"/>
    <property type="match status" value="1"/>
</dbReference>
<dbReference type="PRINTS" id="PR01036">
    <property type="entry name" value="TCRTETB"/>
</dbReference>
<reference evidence="9" key="1">
    <citation type="submission" date="2023-01" db="EMBL/GenBank/DDBJ databases">
        <title>The genome sequence of Kordiimonadaceae bacterium 6D33.</title>
        <authorList>
            <person name="Liu Y."/>
        </authorList>
    </citation>
    <scope>NUCLEOTIDE SEQUENCE</scope>
    <source>
        <strain evidence="9">6D33</strain>
    </source>
</reference>
<keyword evidence="10" id="KW-1185">Reference proteome</keyword>
<evidence type="ECO:0000256" key="2">
    <source>
        <dbReference type="ARBA" id="ARBA00022448"/>
    </source>
</evidence>
<evidence type="ECO:0000256" key="4">
    <source>
        <dbReference type="ARBA" id="ARBA00022692"/>
    </source>
</evidence>
<evidence type="ECO:0000259" key="8">
    <source>
        <dbReference type="PROSITE" id="PS50850"/>
    </source>
</evidence>
<evidence type="ECO:0000313" key="10">
    <source>
        <dbReference type="Proteomes" id="UP001217500"/>
    </source>
</evidence>
<feature type="transmembrane region" description="Helical" evidence="7">
    <location>
        <begin position="92"/>
        <end position="111"/>
    </location>
</feature>
<keyword evidence="5 7" id="KW-1133">Transmembrane helix</keyword>
<keyword evidence="4 7" id="KW-0812">Transmembrane</keyword>
<keyword evidence="6 7" id="KW-0472">Membrane</keyword>
<evidence type="ECO:0000313" key="9">
    <source>
        <dbReference type="EMBL" id="WCL54736.1"/>
    </source>
</evidence>
<dbReference type="GO" id="GO:0005886">
    <property type="term" value="C:plasma membrane"/>
    <property type="evidence" value="ECO:0007669"/>
    <property type="project" value="UniProtKB-SubCell"/>
</dbReference>
<feature type="transmembrane region" description="Helical" evidence="7">
    <location>
        <begin position="409"/>
        <end position="430"/>
    </location>
</feature>
<feature type="transmembrane region" description="Helical" evidence="7">
    <location>
        <begin position="315"/>
        <end position="335"/>
    </location>
</feature>
<dbReference type="InterPro" id="IPR036259">
    <property type="entry name" value="MFS_trans_sf"/>
</dbReference>
<name>A0AAF0BMN1_9PROT</name>
<feature type="transmembrane region" description="Helical" evidence="7">
    <location>
        <begin position="25"/>
        <end position="49"/>
    </location>
</feature>
<evidence type="ECO:0000256" key="7">
    <source>
        <dbReference type="SAM" id="Phobius"/>
    </source>
</evidence>
<feature type="transmembrane region" description="Helical" evidence="7">
    <location>
        <begin position="175"/>
        <end position="196"/>
    </location>
</feature>
<dbReference type="PANTHER" id="PTHR42718">
    <property type="entry name" value="MAJOR FACILITATOR SUPERFAMILY MULTIDRUG TRANSPORTER MFSC"/>
    <property type="match status" value="1"/>
</dbReference>
<dbReference type="InterPro" id="IPR011701">
    <property type="entry name" value="MFS"/>
</dbReference>
<dbReference type="KEGG" id="gso:PH603_03050"/>
<comment type="subcellular location">
    <subcellularLocation>
        <location evidence="1">Cell membrane</location>
        <topology evidence="1">Multi-pass membrane protein</topology>
    </subcellularLocation>
</comment>
<sequence length="457" mass="45905">MNNSATIGLEGPDAMPAAPSGNAKLALVSLSLSMLIAAVGTGIVNVALPTLTEAFGATFDTAQWIVLAYLLSMTAFMAGVGRLGDMMDRRRLLMGGILLYMLASALCAAAPSTHWLLAARVAQGVGAAVMMAMTMALVGAAVPKERAGAAMGLLATMSAAGTTLGPTLGGFMVSAFGWPSIFLVNLPLGVAALALIARSVPAEAPASRFDPRQFDTVGTLLLAAVLAAYALAMTGAGGSALVNAGLVGAAVAGGLVFVRFERKTAHPLIRPGLFRNPVLSAGLVMNCLVSAIMMASLVVGPFYLAHGLGLDTASVGLVMSAGPLMVALAGVPAGRAADRFGVRRSQIGGLTLMTAGALALATAPASLGVPGYIGPLMAVTLGYAFFHTANNTMVMQEAAADQRGMTSALLNLSRSLGFITGAAVLGSVFAAGGLQTTFLVATLFAALAALIAVRKPA</sequence>
<dbReference type="GO" id="GO:0022857">
    <property type="term" value="F:transmembrane transporter activity"/>
    <property type="evidence" value="ECO:0007669"/>
    <property type="project" value="InterPro"/>
</dbReference>
<dbReference type="Pfam" id="PF07690">
    <property type="entry name" value="MFS_1"/>
    <property type="match status" value="1"/>
</dbReference>
<evidence type="ECO:0000256" key="3">
    <source>
        <dbReference type="ARBA" id="ARBA00022475"/>
    </source>
</evidence>
<feature type="domain" description="Major facilitator superfamily (MFS) profile" evidence="8">
    <location>
        <begin position="26"/>
        <end position="457"/>
    </location>
</feature>
<dbReference type="AlphaFoldDB" id="A0AAF0BMN1"/>
<keyword evidence="3" id="KW-1003">Cell membrane</keyword>
<dbReference type="PROSITE" id="PS50850">
    <property type="entry name" value="MFS"/>
    <property type="match status" value="1"/>
</dbReference>
<feature type="transmembrane region" description="Helical" evidence="7">
    <location>
        <begin position="347"/>
        <end position="366"/>
    </location>
</feature>
<feature type="transmembrane region" description="Helical" evidence="7">
    <location>
        <begin position="372"/>
        <end position="389"/>
    </location>
</feature>
<accession>A0AAF0BMN1</accession>
<feature type="transmembrane region" description="Helical" evidence="7">
    <location>
        <begin position="149"/>
        <end position="169"/>
    </location>
</feature>
<dbReference type="RefSeq" id="WP_289504455.1">
    <property type="nucleotide sequence ID" value="NZ_CP116805.1"/>
</dbReference>
<feature type="transmembrane region" description="Helical" evidence="7">
    <location>
        <begin position="117"/>
        <end position="142"/>
    </location>
</feature>
<organism evidence="9 10">
    <name type="scientific">Gimibacter soli</name>
    <dbReference type="NCBI Taxonomy" id="3024400"/>
    <lineage>
        <taxon>Bacteria</taxon>
        <taxon>Pseudomonadati</taxon>
        <taxon>Pseudomonadota</taxon>
        <taxon>Alphaproteobacteria</taxon>
        <taxon>Kordiimonadales</taxon>
        <taxon>Temperatibacteraceae</taxon>
        <taxon>Gimibacter</taxon>
    </lineage>
</organism>
<evidence type="ECO:0000256" key="5">
    <source>
        <dbReference type="ARBA" id="ARBA00022989"/>
    </source>
</evidence>
<dbReference type="EMBL" id="CP116805">
    <property type="protein sequence ID" value="WCL54736.1"/>
    <property type="molecule type" value="Genomic_DNA"/>
</dbReference>
<keyword evidence="2" id="KW-0813">Transport</keyword>
<feature type="transmembrane region" description="Helical" evidence="7">
    <location>
        <begin position="240"/>
        <end position="258"/>
    </location>
</feature>